<protein>
    <submittedName>
        <fullName evidence="1">Uncharacterized protein</fullName>
    </submittedName>
</protein>
<reference evidence="1 2" key="1">
    <citation type="submission" date="2018-03" db="EMBL/GenBank/DDBJ databases">
        <title>Genomic Encyclopedia of Archaeal and Bacterial Type Strains, Phase II (KMG-II): from individual species to whole genera.</title>
        <authorList>
            <person name="Goeker M."/>
        </authorList>
    </citation>
    <scope>NUCLEOTIDE SEQUENCE [LARGE SCALE GENOMIC DNA]</scope>
    <source>
        <strain evidence="1 2">DSM 44946</strain>
    </source>
</reference>
<proteinExistence type="predicted"/>
<organism evidence="1 2">
    <name type="scientific">Planifilum fimeticola</name>
    <dbReference type="NCBI Taxonomy" id="201975"/>
    <lineage>
        <taxon>Bacteria</taxon>
        <taxon>Bacillati</taxon>
        <taxon>Bacillota</taxon>
        <taxon>Bacilli</taxon>
        <taxon>Bacillales</taxon>
        <taxon>Thermoactinomycetaceae</taxon>
        <taxon>Planifilum</taxon>
    </lineage>
</organism>
<evidence type="ECO:0000313" key="2">
    <source>
        <dbReference type="Proteomes" id="UP000237797"/>
    </source>
</evidence>
<dbReference type="AlphaFoldDB" id="A0A2T0LJ68"/>
<comment type="caution">
    <text evidence="1">The sequence shown here is derived from an EMBL/GenBank/DDBJ whole genome shotgun (WGS) entry which is preliminary data.</text>
</comment>
<name>A0A2T0LJ68_9BACL</name>
<evidence type="ECO:0000313" key="1">
    <source>
        <dbReference type="EMBL" id="PRX42517.1"/>
    </source>
</evidence>
<dbReference type="EMBL" id="PVNE01000001">
    <property type="protein sequence ID" value="PRX42517.1"/>
    <property type="molecule type" value="Genomic_DNA"/>
</dbReference>
<sequence length="149" mass="16902">MGVSLVLIPLALAVTGAVATREELGSQVRGITLKTRMKRWDLLERALREYGSQYVAEEKGIRVFLDGGEIKFVKNREGEIEAQVSKGQLLRSVTSFLEVIHEEYTKVLQEEVYKKLVSRAEQYGFVFESEEVQEDHSIVLTLAIREGSR</sequence>
<dbReference type="RefSeq" id="WP_146130367.1">
    <property type="nucleotide sequence ID" value="NZ_PVNE01000001.1"/>
</dbReference>
<gene>
    <name evidence="1" type="ORF">CLV97_1015</name>
</gene>
<dbReference type="OrthoDB" id="2616643at2"/>
<keyword evidence="2" id="KW-1185">Reference proteome</keyword>
<accession>A0A2T0LJ68</accession>
<dbReference type="Proteomes" id="UP000237797">
    <property type="component" value="Unassembled WGS sequence"/>
</dbReference>